<keyword evidence="1" id="KW-0812">Transmembrane</keyword>
<evidence type="ECO:0000313" key="2">
    <source>
        <dbReference type="EMBL" id="KAB8295019.1"/>
    </source>
</evidence>
<comment type="caution">
    <text evidence="2">The sequence shown here is derived from an EMBL/GenBank/DDBJ whole genome shotgun (WGS) entry which is preliminary data.</text>
</comment>
<proteinExistence type="predicted"/>
<sequence>MILSREFEERLYMLLFGICFIFMLFLLILPAFPSNPYMHALIKEQTTMRLFAQSAPSHLSIHRSIQVITISNGQ</sequence>
<dbReference type="Proteomes" id="UP000326757">
    <property type="component" value="Unassembled WGS sequence"/>
</dbReference>
<keyword evidence="1" id="KW-0472">Membrane</keyword>
<keyword evidence="3" id="KW-1185">Reference proteome</keyword>
<dbReference type="AlphaFoldDB" id="A0A5N6JZY2"/>
<organism evidence="2 3">
    <name type="scientific">Monilinia laxa</name>
    <name type="common">Brown rot fungus</name>
    <name type="synonym">Sclerotinia laxa</name>
    <dbReference type="NCBI Taxonomy" id="61186"/>
    <lineage>
        <taxon>Eukaryota</taxon>
        <taxon>Fungi</taxon>
        <taxon>Dikarya</taxon>
        <taxon>Ascomycota</taxon>
        <taxon>Pezizomycotina</taxon>
        <taxon>Leotiomycetes</taxon>
        <taxon>Helotiales</taxon>
        <taxon>Sclerotiniaceae</taxon>
        <taxon>Monilinia</taxon>
    </lineage>
</organism>
<gene>
    <name evidence="2" type="ORF">EYC80_006966</name>
</gene>
<evidence type="ECO:0000256" key="1">
    <source>
        <dbReference type="SAM" id="Phobius"/>
    </source>
</evidence>
<protein>
    <submittedName>
        <fullName evidence="2">Uncharacterized protein</fullName>
    </submittedName>
</protein>
<evidence type="ECO:0000313" key="3">
    <source>
        <dbReference type="Proteomes" id="UP000326757"/>
    </source>
</evidence>
<name>A0A5N6JZY2_MONLA</name>
<keyword evidence="1" id="KW-1133">Transmembrane helix</keyword>
<dbReference type="EMBL" id="VIGI01000010">
    <property type="protein sequence ID" value="KAB8295019.1"/>
    <property type="molecule type" value="Genomic_DNA"/>
</dbReference>
<feature type="transmembrane region" description="Helical" evidence="1">
    <location>
        <begin position="12"/>
        <end position="32"/>
    </location>
</feature>
<reference evidence="2 3" key="1">
    <citation type="submission" date="2019-06" db="EMBL/GenBank/DDBJ databases">
        <title>Genome Sequence of the Brown Rot Fungal Pathogen Monilinia laxa.</title>
        <authorList>
            <person name="De Miccolis Angelini R.M."/>
            <person name="Landi L."/>
            <person name="Abate D."/>
            <person name="Pollastro S."/>
            <person name="Romanazzi G."/>
            <person name="Faretra F."/>
        </authorList>
    </citation>
    <scope>NUCLEOTIDE SEQUENCE [LARGE SCALE GENOMIC DNA]</scope>
    <source>
        <strain evidence="2 3">Mlax316</strain>
    </source>
</reference>
<accession>A0A5N6JZY2</accession>